<keyword evidence="2" id="KW-1185">Reference proteome</keyword>
<dbReference type="Proteomes" id="UP000187209">
    <property type="component" value="Unassembled WGS sequence"/>
</dbReference>
<protein>
    <submittedName>
        <fullName evidence="1">Uncharacterized protein</fullName>
    </submittedName>
</protein>
<dbReference type="EMBL" id="MPUH01001244">
    <property type="protein sequence ID" value="OMJ69074.1"/>
    <property type="molecule type" value="Genomic_DNA"/>
</dbReference>
<accession>A0A1R2AX27</accession>
<evidence type="ECO:0000313" key="2">
    <source>
        <dbReference type="Proteomes" id="UP000187209"/>
    </source>
</evidence>
<dbReference type="SUPFAM" id="SSF52047">
    <property type="entry name" value="RNI-like"/>
    <property type="match status" value="1"/>
</dbReference>
<sequence>MERIDYYTLLRKFSRNILFTIFDFLPTETVFINLRLINMHFYEKVKEYQKIARTVELKYMNYPLSPVFPYIENLVFHMENTYKQVVISLPDTLVNLKFLGNCPPNLKIESIPSHLQSFKHSSYEIQDHQFNNIYINSLKSRTLKILKVYKSSDVEVLTYLESNNLSQLEVIYLPIECNLDDATIFLLLSNENLKKISFGHPLTERSNCVMNGVYLLSQIKSLRNLTLPGCCLSPEVELGKLIKVLPNLQVLKFCMDTVKCNVDNHIKLLNSLSGITTLKKICTSVFFTCRSQNFMHFFRTFLNTFPSLEILKIYVDGISIIRYTSEVIRICRRHPLLYKFNGFPIKLLEDSKATSITLYEDLLKSNSGNPDHDDLTMEIFYNFNFSLENLRELRIKPIRSVAILIYIEKIIEKIRKIGYFTDMQQYFKIPKWAFTAVLMFIRERPEFKTLKIESIPNNKMFLNILEDCIYLEEYDGPYSVDLLQKVNFKSITIDMNDKTLDSIDVLKLLENQYIEKFTLRKVHIENLLGIQNFSLLPSLKELKLLRIKIKIEFINSLIEAFKNNSLTIFCIDLDFNCYSDVYSFIPALKFFYIIKF</sequence>
<organism evidence="1 2">
    <name type="scientific">Stentor coeruleus</name>
    <dbReference type="NCBI Taxonomy" id="5963"/>
    <lineage>
        <taxon>Eukaryota</taxon>
        <taxon>Sar</taxon>
        <taxon>Alveolata</taxon>
        <taxon>Ciliophora</taxon>
        <taxon>Postciliodesmatophora</taxon>
        <taxon>Heterotrichea</taxon>
        <taxon>Heterotrichida</taxon>
        <taxon>Stentoridae</taxon>
        <taxon>Stentor</taxon>
    </lineage>
</organism>
<reference evidence="1 2" key="1">
    <citation type="submission" date="2016-11" db="EMBL/GenBank/DDBJ databases">
        <title>The macronuclear genome of Stentor coeruleus: a giant cell with tiny introns.</title>
        <authorList>
            <person name="Slabodnick M."/>
            <person name="Ruby J.G."/>
            <person name="Reiff S.B."/>
            <person name="Swart E.C."/>
            <person name="Gosai S."/>
            <person name="Prabakaran S."/>
            <person name="Witkowska E."/>
            <person name="Larue G.E."/>
            <person name="Fisher S."/>
            <person name="Freeman R.M."/>
            <person name="Gunawardena J."/>
            <person name="Chu W."/>
            <person name="Stover N.A."/>
            <person name="Gregory B.D."/>
            <person name="Nowacki M."/>
            <person name="Derisi J."/>
            <person name="Roy S.W."/>
            <person name="Marshall W.F."/>
            <person name="Sood P."/>
        </authorList>
    </citation>
    <scope>NUCLEOTIDE SEQUENCE [LARGE SCALE GENOMIC DNA]</scope>
    <source>
        <strain evidence="1">WM001</strain>
    </source>
</reference>
<comment type="caution">
    <text evidence="1">The sequence shown here is derived from an EMBL/GenBank/DDBJ whole genome shotgun (WGS) entry which is preliminary data.</text>
</comment>
<evidence type="ECO:0000313" key="1">
    <source>
        <dbReference type="EMBL" id="OMJ69074.1"/>
    </source>
</evidence>
<proteinExistence type="predicted"/>
<gene>
    <name evidence="1" type="ORF">SteCoe_33312</name>
</gene>
<name>A0A1R2AX27_9CILI</name>
<dbReference type="InterPro" id="IPR032675">
    <property type="entry name" value="LRR_dom_sf"/>
</dbReference>
<dbReference type="Gene3D" id="3.80.10.10">
    <property type="entry name" value="Ribonuclease Inhibitor"/>
    <property type="match status" value="1"/>
</dbReference>
<dbReference type="AlphaFoldDB" id="A0A1R2AX27"/>